<organism evidence="1 2">
    <name type="scientific">candidate division WWE3 bacterium</name>
    <dbReference type="NCBI Taxonomy" id="2053526"/>
    <lineage>
        <taxon>Bacteria</taxon>
        <taxon>Katanobacteria</taxon>
    </lineage>
</organism>
<dbReference type="InterPro" id="IPR051923">
    <property type="entry name" value="Glycosyl_Hydrolase_39"/>
</dbReference>
<dbReference type="EMBL" id="JAGQNX010000019">
    <property type="protein sequence ID" value="MCA9308004.1"/>
    <property type="molecule type" value="Genomic_DNA"/>
</dbReference>
<dbReference type="PANTHER" id="PTHR12631:SF10">
    <property type="entry name" value="BETA-XYLOSIDASE-LIKE PROTEIN-RELATED"/>
    <property type="match status" value="1"/>
</dbReference>
<dbReference type="InterPro" id="IPR017853">
    <property type="entry name" value="GH"/>
</dbReference>
<protein>
    <recommendedName>
        <fullName evidence="3">Asl1-like glycosyl hydrolase catalytic domain-containing protein</fullName>
    </recommendedName>
</protein>
<accession>A0A955ED91</accession>
<comment type="caution">
    <text evidence="1">The sequence shown here is derived from an EMBL/GenBank/DDBJ whole genome shotgun (WGS) entry which is preliminary data.</text>
</comment>
<evidence type="ECO:0008006" key="3">
    <source>
        <dbReference type="Google" id="ProtNLM"/>
    </source>
</evidence>
<evidence type="ECO:0000313" key="2">
    <source>
        <dbReference type="Proteomes" id="UP000740557"/>
    </source>
</evidence>
<reference evidence="1" key="1">
    <citation type="submission" date="2020-04" db="EMBL/GenBank/DDBJ databases">
        <authorList>
            <person name="Zhang T."/>
        </authorList>
    </citation>
    <scope>NUCLEOTIDE SEQUENCE</scope>
    <source>
        <strain evidence="1">HKST-UBA79</strain>
    </source>
</reference>
<proteinExistence type="predicted"/>
<name>A0A955ED91_UNCKA</name>
<dbReference type="GO" id="GO:0004553">
    <property type="term" value="F:hydrolase activity, hydrolyzing O-glycosyl compounds"/>
    <property type="evidence" value="ECO:0007669"/>
    <property type="project" value="TreeGrafter"/>
</dbReference>
<dbReference type="SUPFAM" id="SSF51445">
    <property type="entry name" value="(Trans)glycosidases"/>
    <property type="match status" value="2"/>
</dbReference>
<dbReference type="AlphaFoldDB" id="A0A955ED91"/>
<sequence length="620" mass="71924">MFKALASALLALNLTTTQPQINNSPFGLSGNADVAIKMGLPWSYTWMPTAQSIEHLKSNKINTFIVVGHIMDGVPTHKYDKNTGNPINTTVPFSEIAKIASKPENKGMYWAIGNEPDQRIFFTPYEYAEYYKKYTDEILKYDNTAKISFGGLALPKYPYSTYETNNKKTNYKTFIRNGKVYVYVNGKLTNKEGILLDSIHRYREGPCKDQKEGQCKFDTKNVTYINKDLVETITVNGKYWNFVTSNLWGNSKWEGIYLDSIERYKNGPCKDQPKNNCHFDSRNLTLNKGKLIESITANGKYWLFYKEQLWGGSKPEGIELKTVKRYKEGPCKHAVNTNNICTFDTRTVTKQNGNIVEIVTRGNKYWKFIFEGENTNKVKEKQEGTVQELTPGVSCHTCKIEDLTFHQTIGEQKFKSLTSHRDFTKIKNTLNNNDNERQLFKDNAWLHTFIEYYKIKYNKYPQIDWINIHNYPDQTNYGNAGTDTDLAINEATQQIKSIKRYLSYKGMQSKPIWITEFSLLGETCGPQYDSNQNANQNAEYFEDCNEKATTLPYNQVEYMEKIIKVYKQEGITRWFWFLGGEDRSYRGKNNSSDIFYGWDKTQNKEAINKLGQKYLDLYKQ</sequence>
<dbReference type="Gene3D" id="3.20.20.80">
    <property type="entry name" value="Glycosidases"/>
    <property type="match status" value="2"/>
</dbReference>
<gene>
    <name evidence="1" type="ORF">KC980_00680</name>
</gene>
<dbReference type="Proteomes" id="UP000740557">
    <property type="component" value="Unassembled WGS sequence"/>
</dbReference>
<dbReference type="PANTHER" id="PTHR12631">
    <property type="entry name" value="ALPHA-L-IDURONIDASE"/>
    <property type="match status" value="1"/>
</dbReference>
<reference evidence="1" key="2">
    <citation type="journal article" date="2021" name="Microbiome">
        <title>Successional dynamics and alternative stable states in a saline activated sludge microbial community over 9 years.</title>
        <authorList>
            <person name="Wang Y."/>
            <person name="Ye J."/>
            <person name="Ju F."/>
            <person name="Liu L."/>
            <person name="Boyd J.A."/>
            <person name="Deng Y."/>
            <person name="Parks D.H."/>
            <person name="Jiang X."/>
            <person name="Yin X."/>
            <person name="Woodcroft B.J."/>
            <person name="Tyson G.W."/>
            <person name="Hugenholtz P."/>
            <person name="Polz M.F."/>
            <person name="Zhang T."/>
        </authorList>
    </citation>
    <scope>NUCLEOTIDE SEQUENCE</scope>
    <source>
        <strain evidence="1">HKST-UBA79</strain>
    </source>
</reference>
<evidence type="ECO:0000313" key="1">
    <source>
        <dbReference type="EMBL" id="MCA9308004.1"/>
    </source>
</evidence>